<proteinExistence type="predicted"/>
<dbReference type="Proteomes" id="UP000076532">
    <property type="component" value="Unassembled WGS sequence"/>
</dbReference>
<reference evidence="1 2" key="1">
    <citation type="journal article" date="2016" name="Mol. Biol. Evol.">
        <title>Comparative Genomics of Early-Diverging Mushroom-Forming Fungi Provides Insights into the Origins of Lignocellulose Decay Capabilities.</title>
        <authorList>
            <person name="Nagy L.G."/>
            <person name="Riley R."/>
            <person name="Tritt A."/>
            <person name="Adam C."/>
            <person name="Daum C."/>
            <person name="Floudas D."/>
            <person name="Sun H."/>
            <person name="Yadav J.S."/>
            <person name="Pangilinan J."/>
            <person name="Larsson K.H."/>
            <person name="Matsuura K."/>
            <person name="Barry K."/>
            <person name="Labutti K."/>
            <person name="Kuo R."/>
            <person name="Ohm R.A."/>
            <person name="Bhattacharya S.S."/>
            <person name="Shirouzu T."/>
            <person name="Yoshinaga Y."/>
            <person name="Martin F.M."/>
            <person name="Grigoriev I.V."/>
            <person name="Hibbett D.S."/>
        </authorList>
    </citation>
    <scope>NUCLEOTIDE SEQUENCE [LARGE SCALE GENOMIC DNA]</scope>
    <source>
        <strain evidence="1 2">CBS 109695</strain>
    </source>
</reference>
<keyword evidence="2" id="KW-1185">Reference proteome</keyword>
<name>A0A167UKB4_9AGAM</name>
<sequence length="71" mass="8043">MLTSPLPPYPPEPAGPPRVWFPCSLLIFNLILSLCDDLFCLLTQMLTSPLPPTLPNRLDHHTYTSLFPAYF</sequence>
<evidence type="ECO:0000313" key="1">
    <source>
        <dbReference type="EMBL" id="KZP04033.1"/>
    </source>
</evidence>
<accession>A0A167UKB4</accession>
<evidence type="ECO:0000313" key="2">
    <source>
        <dbReference type="Proteomes" id="UP000076532"/>
    </source>
</evidence>
<dbReference type="AlphaFoldDB" id="A0A167UKB4"/>
<protein>
    <submittedName>
        <fullName evidence="1">Uncharacterized protein</fullName>
    </submittedName>
</protein>
<dbReference type="EMBL" id="KV417967">
    <property type="protein sequence ID" value="KZP04033.1"/>
    <property type="molecule type" value="Genomic_DNA"/>
</dbReference>
<organism evidence="1 2">
    <name type="scientific">Athelia psychrophila</name>
    <dbReference type="NCBI Taxonomy" id="1759441"/>
    <lineage>
        <taxon>Eukaryota</taxon>
        <taxon>Fungi</taxon>
        <taxon>Dikarya</taxon>
        <taxon>Basidiomycota</taxon>
        <taxon>Agaricomycotina</taxon>
        <taxon>Agaricomycetes</taxon>
        <taxon>Agaricomycetidae</taxon>
        <taxon>Atheliales</taxon>
        <taxon>Atheliaceae</taxon>
        <taxon>Athelia</taxon>
    </lineage>
</organism>
<gene>
    <name evidence="1" type="ORF">FIBSPDRAFT_878923</name>
</gene>